<accession>A0A0R1ZL99</accession>
<name>A0A0R1ZL99_9LACO</name>
<keyword evidence="4" id="KW-0804">Transcription</keyword>
<keyword evidence="3" id="KW-0238">DNA-binding</keyword>
<evidence type="ECO:0000256" key="3">
    <source>
        <dbReference type="ARBA" id="ARBA00023125"/>
    </source>
</evidence>
<dbReference type="PIRSF" id="PIRSF019455">
    <property type="entry name" value="CopR_AtkY"/>
    <property type="match status" value="1"/>
</dbReference>
<comment type="similarity">
    <text evidence="1">Belongs to the BlaI transcriptional regulatory family.</text>
</comment>
<dbReference type="NCBIfam" id="TIGR02698">
    <property type="entry name" value="CopY_TcrY"/>
    <property type="match status" value="1"/>
</dbReference>
<dbReference type="STRING" id="1291052.FC18_GL001628"/>
<dbReference type="AlphaFoldDB" id="A0A0R1ZL99"/>
<protein>
    <submittedName>
        <fullName evidence="5">Transcriptional regulator</fullName>
    </submittedName>
</protein>
<dbReference type="Pfam" id="PF03965">
    <property type="entry name" value="Penicillinase_R"/>
    <property type="match status" value="1"/>
</dbReference>
<dbReference type="GO" id="GO:0045892">
    <property type="term" value="P:negative regulation of DNA-templated transcription"/>
    <property type="evidence" value="ECO:0007669"/>
    <property type="project" value="InterPro"/>
</dbReference>
<dbReference type="GO" id="GO:0003677">
    <property type="term" value="F:DNA binding"/>
    <property type="evidence" value="ECO:0007669"/>
    <property type="project" value="UniProtKB-KW"/>
</dbReference>
<dbReference type="Gene3D" id="1.10.10.10">
    <property type="entry name" value="Winged helix-like DNA-binding domain superfamily/Winged helix DNA-binding domain"/>
    <property type="match status" value="1"/>
</dbReference>
<sequence length="145" mass="15935">MAVNATDMTPAEWEVMRIIWTKGSLGSSEVIAAIQAKREWTESTVKTLLRRLVKKGMLATEADGRKFIYVAQIDEKTAMNETTTDLFDHLCAMKKGAVINNLIAHTELSQDDIRSMQAMLAAKLPDAPKQVACDCLGPEDGCCAM</sequence>
<dbReference type="InterPro" id="IPR036390">
    <property type="entry name" value="WH_DNA-bd_sf"/>
</dbReference>
<dbReference type="OrthoDB" id="1849040at2"/>
<evidence type="ECO:0000313" key="6">
    <source>
        <dbReference type="Proteomes" id="UP000051679"/>
    </source>
</evidence>
<evidence type="ECO:0000256" key="4">
    <source>
        <dbReference type="ARBA" id="ARBA00023163"/>
    </source>
</evidence>
<comment type="caution">
    <text evidence="5">The sequence shown here is derived from an EMBL/GenBank/DDBJ whole genome shotgun (WGS) entry which is preliminary data.</text>
</comment>
<dbReference type="RefSeq" id="WP_056975864.1">
    <property type="nucleotide sequence ID" value="NZ_AYYO01000030.1"/>
</dbReference>
<organism evidence="5 6">
    <name type="scientific">Lacticaseibacillus sharpeae JCM 1186 = DSM 20505</name>
    <dbReference type="NCBI Taxonomy" id="1291052"/>
    <lineage>
        <taxon>Bacteria</taxon>
        <taxon>Bacillati</taxon>
        <taxon>Bacillota</taxon>
        <taxon>Bacilli</taxon>
        <taxon>Lactobacillales</taxon>
        <taxon>Lactobacillaceae</taxon>
        <taxon>Lacticaseibacillus</taxon>
    </lineage>
</organism>
<dbReference type="InterPro" id="IPR036388">
    <property type="entry name" value="WH-like_DNA-bd_sf"/>
</dbReference>
<evidence type="ECO:0000256" key="1">
    <source>
        <dbReference type="ARBA" id="ARBA00011046"/>
    </source>
</evidence>
<keyword evidence="6" id="KW-1185">Reference proteome</keyword>
<gene>
    <name evidence="5" type="ORF">FC18_GL001628</name>
</gene>
<dbReference type="InterPro" id="IPR014071">
    <property type="entry name" value="Cu_transp_CopY/TcrY"/>
</dbReference>
<evidence type="ECO:0000313" key="5">
    <source>
        <dbReference type="EMBL" id="KRM55178.1"/>
    </source>
</evidence>
<dbReference type="InterPro" id="IPR005650">
    <property type="entry name" value="BlaI_family"/>
</dbReference>
<proteinExistence type="inferred from homology"/>
<evidence type="ECO:0000256" key="2">
    <source>
        <dbReference type="ARBA" id="ARBA00023015"/>
    </source>
</evidence>
<dbReference type="Proteomes" id="UP000051679">
    <property type="component" value="Unassembled WGS sequence"/>
</dbReference>
<dbReference type="PATRIC" id="fig|1291052.5.peg.1658"/>
<dbReference type="SUPFAM" id="SSF46785">
    <property type="entry name" value="Winged helix' DNA-binding domain"/>
    <property type="match status" value="1"/>
</dbReference>
<reference evidence="5 6" key="1">
    <citation type="journal article" date="2015" name="Genome Announc.">
        <title>Expanding the biotechnology potential of lactobacilli through comparative genomics of 213 strains and associated genera.</title>
        <authorList>
            <person name="Sun Z."/>
            <person name="Harris H.M."/>
            <person name="McCann A."/>
            <person name="Guo C."/>
            <person name="Argimon S."/>
            <person name="Zhang W."/>
            <person name="Yang X."/>
            <person name="Jeffery I.B."/>
            <person name="Cooney J.C."/>
            <person name="Kagawa T.F."/>
            <person name="Liu W."/>
            <person name="Song Y."/>
            <person name="Salvetti E."/>
            <person name="Wrobel A."/>
            <person name="Rasinkangas P."/>
            <person name="Parkhill J."/>
            <person name="Rea M.C."/>
            <person name="O'Sullivan O."/>
            <person name="Ritari J."/>
            <person name="Douillard F.P."/>
            <person name="Paul Ross R."/>
            <person name="Yang R."/>
            <person name="Briner A.E."/>
            <person name="Felis G.E."/>
            <person name="de Vos W.M."/>
            <person name="Barrangou R."/>
            <person name="Klaenhammer T.R."/>
            <person name="Caufield P.W."/>
            <person name="Cui Y."/>
            <person name="Zhang H."/>
            <person name="O'Toole P.W."/>
        </authorList>
    </citation>
    <scope>NUCLEOTIDE SEQUENCE [LARGE SCALE GENOMIC DNA]</scope>
    <source>
        <strain evidence="5 6">DSM 20505</strain>
    </source>
</reference>
<keyword evidence="2" id="KW-0805">Transcription regulation</keyword>
<dbReference type="EMBL" id="AYYO01000030">
    <property type="protein sequence ID" value="KRM55178.1"/>
    <property type="molecule type" value="Genomic_DNA"/>
</dbReference>